<dbReference type="SUPFAM" id="SSF56672">
    <property type="entry name" value="DNA/RNA polymerases"/>
    <property type="match status" value="1"/>
</dbReference>
<dbReference type="GO" id="GO:0042575">
    <property type="term" value="C:DNA polymerase complex"/>
    <property type="evidence" value="ECO:0007669"/>
    <property type="project" value="UniProtKB-ARBA"/>
</dbReference>
<dbReference type="PROSITE" id="PS50994">
    <property type="entry name" value="INTEGRASE"/>
    <property type="match status" value="1"/>
</dbReference>
<evidence type="ECO:0000313" key="2">
    <source>
        <dbReference type="EMBL" id="KAG8234212.1"/>
    </source>
</evidence>
<evidence type="ECO:0000259" key="1">
    <source>
        <dbReference type="PROSITE" id="PS50994"/>
    </source>
</evidence>
<dbReference type="Gene3D" id="3.30.420.10">
    <property type="entry name" value="Ribonuclease H-like superfamily/Ribonuclease H"/>
    <property type="match status" value="1"/>
</dbReference>
<accession>A0A8K0KFT8</accession>
<dbReference type="AlphaFoldDB" id="A0A8K0KFT8"/>
<dbReference type="GO" id="GO:0003676">
    <property type="term" value="F:nucleic acid binding"/>
    <property type="evidence" value="ECO:0007669"/>
    <property type="project" value="InterPro"/>
</dbReference>
<dbReference type="InterPro" id="IPR050951">
    <property type="entry name" value="Retrovirus_Pol_polyprotein"/>
</dbReference>
<dbReference type="InterPro" id="IPR043128">
    <property type="entry name" value="Rev_trsase/Diguanyl_cyclase"/>
</dbReference>
<dbReference type="GO" id="GO:0071897">
    <property type="term" value="P:DNA biosynthetic process"/>
    <property type="evidence" value="ECO:0007669"/>
    <property type="project" value="UniProtKB-ARBA"/>
</dbReference>
<comment type="caution">
    <text evidence="2">The sequence shown here is derived from an EMBL/GenBank/DDBJ whole genome shotgun (WGS) entry which is preliminary data.</text>
</comment>
<dbReference type="Pfam" id="PF00665">
    <property type="entry name" value="rve"/>
    <property type="match status" value="1"/>
</dbReference>
<keyword evidence="3" id="KW-1185">Reference proteome</keyword>
<dbReference type="EMBL" id="KZ308789">
    <property type="protein sequence ID" value="KAG8234212.1"/>
    <property type="molecule type" value="Genomic_DNA"/>
</dbReference>
<proteinExistence type="predicted"/>
<evidence type="ECO:0000313" key="3">
    <source>
        <dbReference type="Proteomes" id="UP000792457"/>
    </source>
</evidence>
<protein>
    <recommendedName>
        <fullName evidence="1">Integrase catalytic domain-containing protein</fullName>
    </recommendedName>
</protein>
<dbReference type="Proteomes" id="UP000792457">
    <property type="component" value="Unassembled WGS sequence"/>
</dbReference>
<dbReference type="Gene3D" id="3.10.10.10">
    <property type="entry name" value="HIV Type 1 Reverse Transcriptase, subunit A, domain 1"/>
    <property type="match status" value="1"/>
</dbReference>
<dbReference type="PANTHER" id="PTHR37984:SF5">
    <property type="entry name" value="PROTEIN NYNRIN-LIKE"/>
    <property type="match status" value="1"/>
</dbReference>
<feature type="domain" description="Integrase catalytic" evidence="1">
    <location>
        <begin position="101"/>
        <end position="176"/>
    </location>
</feature>
<dbReference type="OrthoDB" id="8065885at2759"/>
<dbReference type="PANTHER" id="PTHR37984">
    <property type="entry name" value="PROTEIN CBG26694"/>
    <property type="match status" value="1"/>
</dbReference>
<organism evidence="2 3">
    <name type="scientific">Ladona fulva</name>
    <name type="common">Scarce chaser dragonfly</name>
    <name type="synonym">Libellula fulva</name>
    <dbReference type="NCBI Taxonomy" id="123851"/>
    <lineage>
        <taxon>Eukaryota</taxon>
        <taxon>Metazoa</taxon>
        <taxon>Ecdysozoa</taxon>
        <taxon>Arthropoda</taxon>
        <taxon>Hexapoda</taxon>
        <taxon>Insecta</taxon>
        <taxon>Pterygota</taxon>
        <taxon>Palaeoptera</taxon>
        <taxon>Odonata</taxon>
        <taxon>Epiprocta</taxon>
        <taxon>Anisoptera</taxon>
        <taxon>Libelluloidea</taxon>
        <taxon>Libellulidae</taxon>
        <taxon>Ladona</taxon>
    </lineage>
</organism>
<name>A0A8K0KFT8_LADFU</name>
<reference evidence="2" key="1">
    <citation type="submission" date="2013-04" db="EMBL/GenBank/DDBJ databases">
        <authorList>
            <person name="Qu J."/>
            <person name="Murali S.C."/>
            <person name="Bandaranaike D."/>
            <person name="Bellair M."/>
            <person name="Blankenburg K."/>
            <person name="Chao H."/>
            <person name="Dinh H."/>
            <person name="Doddapaneni H."/>
            <person name="Downs B."/>
            <person name="Dugan-Rocha S."/>
            <person name="Elkadiri S."/>
            <person name="Gnanaolivu R.D."/>
            <person name="Hernandez B."/>
            <person name="Javaid M."/>
            <person name="Jayaseelan J.C."/>
            <person name="Lee S."/>
            <person name="Li M."/>
            <person name="Ming W."/>
            <person name="Munidasa M."/>
            <person name="Muniz J."/>
            <person name="Nguyen L."/>
            <person name="Ongeri F."/>
            <person name="Osuji N."/>
            <person name="Pu L.-L."/>
            <person name="Puazo M."/>
            <person name="Qu C."/>
            <person name="Quiroz J."/>
            <person name="Raj R."/>
            <person name="Weissenberger G."/>
            <person name="Xin Y."/>
            <person name="Zou X."/>
            <person name="Han Y."/>
            <person name="Richards S."/>
            <person name="Worley K."/>
            <person name="Muzny D."/>
            <person name="Gibbs R."/>
        </authorList>
    </citation>
    <scope>NUCLEOTIDE SEQUENCE</scope>
    <source>
        <strain evidence="2">Sampled in the wild</strain>
    </source>
</reference>
<dbReference type="InterPro" id="IPR012337">
    <property type="entry name" value="RNaseH-like_sf"/>
</dbReference>
<dbReference type="InterPro" id="IPR001584">
    <property type="entry name" value="Integrase_cat-core"/>
</dbReference>
<dbReference type="InterPro" id="IPR036397">
    <property type="entry name" value="RNaseH_sf"/>
</dbReference>
<dbReference type="GO" id="GO:0015074">
    <property type="term" value="P:DNA integration"/>
    <property type="evidence" value="ECO:0007669"/>
    <property type="project" value="InterPro"/>
</dbReference>
<dbReference type="Gene3D" id="3.30.70.270">
    <property type="match status" value="1"/>
</dbReference>
<dbReference type="SUPFAM" id="SSF53098">
    <property type="entry name" value="Ribonuclease H-like"/>
    <property type="match status" value="1"/>
</dbReference>
<dbReference type="InterPro" id="IPR043502">
    <property type="entry name" value="DNA/RNA_pol_sf"/>
</dbReference>
<reference evidence="2" key="2">
    <citation type="submission" date="2017-10" db="EMBL/GenBank/DDBJ databases">
        <title>Ladona fulva Genome sequencing and assembly.</title>
        <authorList>
            <person name="Murali S."/>
            <person name="Richards S."/>
            <person name="Bandaranaike D."/>
            <person name="Bellair M."/>
            <person name="Blankenburg K."/>
            <person name="Chao H."/>
            <person name="Dinh H."/>
            <person name="Doddapaneni H."/>
            <person name="Dugan-Rocha S."/>
            <person name="Elkadiri S."/>
            <person name="Gnanaolivu R."/>
            <person name="Hernandez B."/>
            <person name="Skinner E."/>
            <person name="Javaid M."/>
            <person name="Lee S."/>
            <person name="Li M."/>
            <person name="Ming W."/>
            <person name="Munidasa M."/>
            <person name="Muniz J."/>
            <person name="Nguyen L."/>
            <person name="Hughes D."/>
            <person name="Osuji N."/>
            <person name="Pu L.-L."/>
            <person name="Puazo M."/>
            <person name="Qu C."/>
            <person name="Quiroz J."/>
            <person name="Raj R."/>
            <person name="Weissenberger G."/>
            <person name="Xin Y."/>
            <person name="Zou X."/>
            <person name="Han Y."/>
            <person name="Worley K."/>
            <person name="Muzny D."/>
            <person name="Gibbs R."/>
        </authorList>
    </citation>
    <scope>NUCLEOTIDE SEQUENCE</scope>
    <source>
        <strain evidence="2">Sampled in the wild</strain>
    </source>
</reference>
<gene>
    <name evidence="2" type="ORF">J437_LFUL013809</name>
</gene>
<sequence>MWTREIESFGSVDFRGTLNPNLIPDQHPMPTLEELTAKIARGQEYTVIDLKDTYLKMEVMEQFHTLVPRMDQDIYDWVKECQACQKNRGQEPEVPLYSWNIPEWPWKHVHVDFAGLFQKKQWFILVDTYSKWTEVVQLKDMTSQQLIITLRRLFARYGVPRQLVSDNGTSFTSEKI</sequence>